<dbReference type="PRINTS" id="PR00080">
    <property type="entry name" value="SDRFAMILY"/>
</dbReference>
<dbReference type="EMBL" id="CAUYUJ010006365">
    <property type="protein sequence ID" value="CAK0817129.1"/>
    <property type="molecule type" value="Genomic_DNA"/>
</dbReference>
<comment type="function">
    <text evidence="3">Putative oxidoreductase.</text>
</comment>
<feature type="signal peptide" evidence="6">
    <location>
        <begin position="1"/>
        <end position="30"/>
    </location>
</feature>
<protein>
    <recommendedName>
        <fullName evidence="9">ATP-dependent DNA helicase</fullName>
    </recommendedName>
</protein>
<dbReference type="SUPFAM" id="SSF51735">
    <property type="entry name" value="NAD(P)-binding Rossmann-fold domains"/>
    <property type="match status" value="1"/>
</dbReference>
<dbReference type="PANTHER" id="PTHR44196:SF1">
    <property type="entry name" value="DEHYDROGENASE_REDUCTASE SDR FAMILY MEMBER 7B"/>
    <property type="match status" value="1"/>
</dbReference>
<proteinExistence type="inferred from homology"/>
<dbReference type="InterPro" id="IPR002347">
    <property type="entry name" value="SDR_fam"/>
</dbReference>
<evidence type="ECO:0000313" key="8">
    <source>
        <dbReference type="Proteomes" id="UP001189429"/>
    </source>
</evidence>
<evidence type="ECO:0000313" key="7">
    <source>
        <dbReference type="EMBL" id="CAK0817129.1"/>
    </source>
</evidence>
<keyword evidence="6" id="KW-0732">Signal</keyword>
<feature type="coiled-coil region" evidence="4">
    <location>
        <begin position="919"/>
        <end position="974"/>
    </location>
</feature>
<evidence type="ECO:0000256" key="2">
    <source>
        <dbReference type="ARBA" id="ARBA00023002"/>
    </source>
</evidence>
<keyword evidence="2" id="KW-0560">Oxidoreductase</keyword>
<sequence length="984" mass="106899">MKTCTSLGVVFLAISAVPFYFEWMPPEVSSVKGKCALVTGVSGGLGVTIASQLASEGVSKLIITARSTEKLQRVSDNLTKHFPDTEIISVTSDVSKDEDNAALVEVALKRFGHSCPILLVNNAGVGGAFDFEKMTKHEIDNILNIDLRGLIHLSHDFLPAMIKSGGHIVNIGSMASHSPFPRLTAYNAAKHGMLGFSAGLRLEMRVKGHPVTVHAVSPGFVLEAGMAVDQAAAAGTSLDVLTSIAGYSYPADTAAAVINAVKYDIPETLVNFPPPRVILIASAIFSRTFDWLFSVIPPDRKTIHSFSKLGIDLITGVHSGGKKDQELSENLLHTKIQHMRWLIIDEVENVSVELLDAVHRQVKDSTRDKGNPWAVDARAPKQFAMLGDLNLVLLGDLWQIPPVRTCELLSALTAARNAVGAAASPLRAMPDSGRSKESLANARQNWLMYPENKTGGVLGVLPIFEGMRARFATTENAEAGACKHSWATVTGWVLHPDDSKLVKEQRAEPELVLQHAPDAIMVRIPGSTVPCFGNQPAGVFPVKLKEVSWDRSPGFKAMVKRAGFPLVPHFAAAAHSVTGSTLPQAIIDLLDARTTSRSSMVPAGYVAISRTRRADDLIITQPFSPMLFRQGHQTGPRLLHSLTAGEMTTEQAKAGWAKAEREAASRSLKKLVDATFQCADCHQRKKPGNFPDCGMRTSDPLEHAVAVLSQGAWRRCALCVQKRTSASGAPAAAAAPSATKGRDVLVCNRCKEPKQLTNFRRSEVNDLKGRGALDLAVCAARTPERQHFNVLSAARLLKCRICKRGVPAEQFDAAFLKMHKSVKDAACKKCLDEKWKPLCKGGCGARPPERVGYSTSFWCESCKFPPCVRCGSAPRPKTAKYREHIEEMRQAASHRRNSNTASERRASVGVDQAAVDAMKQTYDEQLAGLRSELQELQKQNKLLEARLPVEKEKADKLEEKLSALKAELEEAQKKGLPKKTGPSQ</sequence>
<evidence type="ECO:0000256" key="5">
    <source>
        <dbReference type="SAM" id="MobiDB-lite"/>
    </source>
</evidence>
<evidence type="ECO:0008006" key="9">
    <source>
        <dbReference type="Google" id="ProtNLM"/>
    </source>
</evidence>
<comment type="caution">
    <text evidence="7">The sequence shown here is derived from an EMBL/GenBank/DDBJ whole genome shotgun (WGS) entry which is preliminary data.</text>
</comment>
<comment type="similarity">
    <text evidence="1">Belongs to the short-chain dehydrogenases/reductases (SDR) family.</text>
</comment>
<evidence type="ECO:0000256" key="1">
    <source>
        <dbReference type="ARBA" id="ARBA00006484"/>
    </source>
</evidence>
<feature type="region of interest" description="Disordered" evidence="5">
    <location>
        <begin position="888"/>
        <end position="909"/>
    </location>
</feature>
<feature type="non-terminal residue" evidence="7">
    <location>
        <position position="984"/>
    </location>
</feature>
<dbReference type="InterPro" id="IPR036291">
    <property type="entry name" value="NAD(P)-bd_dom_sf"/>
</dbReference>
<dbReference type="SUPFAM" id="SSF52540">
    <property type="entry name" value="P-loop containing nucleoside triphosphate hydrolases"/>
    <property type="match status" value="1"/>
</dbReference>
<dbReference type="Gene3D" id="3.40.50.300">
    <property type="entry name" value="P-loop containing nucleotide triphosphate hydrolases"/>
    <property type="match status" value="1"/>
</dbReference>
<keyword evidence="8" id="KW-1185">Reference proteome</keyword>
<dbReference type="PROSITE" id="PS00061">
    <property type="entry name" value="ADH_SHORT"/>
    <property type="match status" value="1"/>
</dbReference>
<dbReference type="InterPro" id="IPR027417">
    <property type="entry name" value="P-loop_NTPase"/>
</dbReference>
<dbReference type="PRINTS" id="PR00081">
    <property type="entry name" value="GDHRDH"/>
</dbReference>
<dbReference type="PANTHER" id="PTHR44196">
    <property type="entry name" value="DEHYDROGENASE/REDUCTASE SDR FAMILY MEMBER 7B"/>
    <property type="match status" value="1"/>
</dbReference>
<feature type="chain" id="PRO_5046534708" description="ATP-dependent DNA helicase" evidence="6">
    <location>
        <begin position="31"/>
        <end position="984"/>
    </location>
</feature>
<organism evidence="7 8">
    <name type="scientific">Prorocentrum cordatum</name>
    <dbReference type="NCBI Taxonomy" id="2364126"/>
    <lineage>
        <taxon>Eukaryota</taxon>
        <taxon>Sar</taxon>
        <taxon>Alveolata</taxon>
        <taxon>Dinophyceae</taxon>
        <taxon>Prorocentrales</taxon>
        <taxon>Prorocentraceae</taxon>
        <taxon>Prorocentrum</taxon>
    </lineage>
</organism>
<keyword evidence="4" id="KW-0175">Coiled coil</keyword>
<accession>A0ABN9RDR8</accession>
<dbReference type="InterPro" id="IPR020904">
    <property type="entry name" value="Sc_DH/Rdtase_CS"/>
</dbReference>
<dbReference type="Gene3D" id="3.40.50.720">
    <property type="entry name" value="NAD(P)-binding Rossmann-like Domain"/>
    <property type="match status" value="1"/>
</dbReference>
<reference evidence="7" key="1">
    <citation type="submission" date="2023-10" db="EMBL/GenBank/DDBJ databases">
        <authorList>
            <person name="Chen Y."/>
            <person name="Shah S."/>
            <person name="Dougan E. K."/>
            <person name="Thang M."/>
            <person name="Chan C."/>
        </authorList>
    </citation>
    <scope>NUCLEOTIDE SEQUENCE [LARGE SCALE GENOMIC DNA]</scope>
</reference>
<gene>
    <name evidence="7" type="ORF">PCOR1329_LOCUS19820</name>
</gene>
<dbReference type="Proteomes" id="UP001189429">
    <property type="component" value="Unassembled WGS sequence"/>
</dbReference>
<dbReference type="CDD" id="cd05233">
    <property type="entry name" value="SDR_c"/>
    <property type="match status" value="1"/>
</dbReference>
<evidence type="ECO:0000256" key="3">
    <source>
        <dbReference type="ARBA" id="ARBA00037096"/>
    </source>
</evidence>
<name>A0ABN9RDR8_9DINO</name>
<evidence type="ECO:0000256" key="4">
    <source>
        <dbReference type="SAM" id="Coils"/>
    </source>
</evidence>
<evidence type="ECO:0000256" key="6">
    <source>
        <dbReference type="SAM" id="SignalP"/>
    </source>
</evidence>
<dbReference type="Pfam" id="PF00106">
    <property type="entry name" value="adh_short"/>
    <property type="match status" value="1"/>
</dbReference>